<dbReference type="RefSeq" id="WP_123222027.1">
    <property type="nucleotide sequence ID" value="NZ_RJSF01000019.1"/>
</dbReference>
<dbReference type="EMBL" id="RJSF01000019">
    <property type="protein sequence ID" value="RNM15776.1"/>
    <property type="molecule type" value="Genomic_DNA"/>
</dbReference>
<dbReference type="PANTHER" id="PTHR38011">
    <property type="entry name" value="DIHYDROFOLATE REDUCTASE FAMILY PROTEIN (AFU_ORTHOLOGUE AFUA_8G06820)"/>
    <property type="match status" value="1"/>
</dbReference>
<protein>
    <submittedName>
        <fullName evidence="2">Dihydrofolate reductase</fullName>
    </submittedName>
</protein>
<reference evidence="2 3" key="1">
    <citation type="submission" date="2018-11" db="EMBL/GenBank/DDBJ databases">
        <authorList>
            <person name="Li F."/>
        </authorList>
    </citation>
    <scope>NUCLEOTIDE SEQUENCE [LARGE SCALE GENOMIC DNA]</scope>
    <source>
        <strain evidence="2 3">Gsoil 818</strain>
    </source>
</reference>
<dbReference type="AlphaFoldDB" id="A0A3N0GUD0"/>
<gene>
    <name evidence="2" type="ORF">EFL26_06230</name>
</gene>
<dbReference type="PANTHER" id="PTHR38011:SF12">
    <property type="entry name" value="BIFUNCTIONAL DEAMINASE-REDUCTASE DOMAIN PROTEIN"/>
    <property type="match status" value="1"/>
</dbReference>
<evidence type="ECO:0000313" key="3">
    <source>
        <dbReference type="Proteomes" id="UP000279994"/>
    </source>
</evidence>
<evidence type="ECO:0000313" key="2">
    <source>
        <dbReference type="EMBL" id="RNM15776.1"/>
    </source>
</evidence>
<accession>A0A3N0GUD0</accession>
<name>A0A3N0GUD0_9ACTN</name>
<sequence length="220" mass="24111">MSTFRCDISISLDGFVAGPRQSVENPLGEGGERLHDWVVPLAPWREAHDKEGGDDNESARVVEEARQNVGAAVMGRNMFGPIGGGTWGEDPWRGWWGENPPYHYPVFVVTHHEREPLEMEGGTTFHFVTDGIESALEQAKQAAGDRDVMLWGGGQIIREYLATGLLDEIELHVVPVLLGGGSRPLDNLGDADVRLEQVRAVEAPGVTHLKYRVLPGAAER</sequence>
<comment type="caution">
    <text evidence="2">The sequence shown here is derived from an EMBL/GenBank/DDBJ whole genome shotgun (WGS) entry which is preliminary data.</text>
</comment>
<dbReference type="Gene3D" id="3.40.430.10">
    <property type="entry name" value="Dihydrofolate Reductase, subunit A"/>
    <property type="match status" value="1"/>
</dbReference>
<dbReference type="Pfam" id="PF01872">
    <property type="entry name" value="RibD_C"/>
    <property type="match status" value="1"/>
</dbReference>
<evidence type="ECO:0000259" key="1">
    <source>
        <dbReference type="Pfam" id="PF01872"/>
    </source>
</evidence>
<dbReference type="SUPFAM" id="SSF53597">
    <property type="entry name" value="Dihydrofolate reductase-like"/>
    <property type="match status" value="1"/>
</dbReference>
<dbReference type="InterPro" id="IPR050765">
    <property type="entry name" value="Riboflavin_Biosynth_HTPR"/>
</dbReference>
<keyword evidence="3" id="KW-1185">Reference proteome</keyword>
<dbReference type="Proteomes" id="UP000279994">
    <property type="component" value="Unassembled WGS sequence"/>
</dbReference>
<dbReference type="InterPro" id="IPR002734">
    <property type="entry name" value="RibDG_C"/>
</dbReference>
<dbReference type="GO" id="GO:0008703">
    <property type="term" value="F:5-amino-6-(5-phosphoribosylamino)uracil reductase activity"/>
    <property type="evidence" value="ECO:0007669"/>
    <property type="project" value="InterPro"/>
</dbReference>
<organism evidence="2 3">
    <name type="scientific">Nocardioides pocheonensis</name>
    <dbReference type="NCBI Taxonomy" id="661485"/>
    <lineage>
        <taxon>Bacteria</taxon>
        <taxon>Bacillati</taxon>
        <taxon>Actinomycetota</taxon>
        <taxon>Actinomycetes</taxon>
        <taxon>Propionibacteriales</taxon>
        <taxon>Nocardioidaceae</taxon>
        <taxon>Nocardioides</taxon>
    </lineage>
</organism>
<dbReference type="OrthoDB" id="2313602at2"/>
<proteinExistence type="predicted"/>
<dbReference type="InterPro" id="IPR024072">
    <property type="entry name" value="DHFR-like_dom_sf"/>
</dbReference>
<feature type="domain" description="Bacterial bifunctional deaminase-reductase C-terminal" evidence="1">
    <location>
        <begin position="6"/>
        <end position="201"/>
    </location>
</feature>
<dbReference type="GO" id="GO:0009231">
    <property type="term" value="P:riboflavin biosynthetic process"/>
    <property type="evidence" value="ECO:0007669"/>
    <property type="project" value="InterPro"/>
</dbReference>